<accession>A0A8E2FBC0</accession>
<reference evidence="3 4" key="1">
    <citation type="journal article" date="2016" name="Nat. Commun.">
        <title>Ectomycorrhizal ecology is imprinted in the genome of the dominant symbiotic fungus Cenococcum geophilum.</title>
        <authorList>
            <consortium name="DOE Joint Genome Institute"/>
            <person name="Peter M."/>
            <person name="Kohler A."/>
            <person name="Ohm R.A."/>
            <person name="Kuo A."/>
            <person name="Krutzmann J."/>
            <person name="Morin E."/>
            <person name="Arend M."/>
            <person name="Barry K.W."/>
            <person name="Binder M."/>
            <person name="Choi C."/>
            <person name="Clum A."/>
            <person name="Copeland A."/>
            <person name="Grisel N."/>
            <person name="Haridas S."/>
            <person name="Kipfer T."/>
            <person name="LaButti K."/>
            <person name="Lindquist E."/>
            <person name="Lipzen A."/>
            <person name="Maire R."/>
            <person name="Meier B."/>
            <person name="Mihaltcheva S."/>
            <person name="Molinier V."/>
            <person name="Murat C."/>
            <person name="Poggeler S."/>
            <person name="Quandt C.A."/>
            <person name="Sperisen C."/>
            <person name="Tritt A."/>
            <person name="Tisserant E."/>
            <person name="Crous P.W."/>
            <person name="Henrissat B."/>
            <person name="Nehls U."/>
            <person name="Egli S."/>
            <person name="Spatafora J.W."/>
            <person name="Grigoriev I.V."/>
            <person name="Martin F.M."/>
        </authorList>
    </citation>
    <scope>NUCLEOTIDE SEQUENCE [LARGE SCALE GENOMIC DNA]</scope>
    <source>
        <strain evidence="3 4">CBS 207.34</strain>
    </source>
</reference>
<dbReference type="AlphaFoldDB" id="A0A8E2FBC0"/>
<evidence type="ECO:0000313" key="4">
    <source>
        <dbReference type="Proteomes" id="UP000250140"/>
    </source>
</evidence>
<protein>
    <recommendedName>
        <fullName evidence="2">Myb-like DNA-binding domain-containing protein</fullName>
    </recommendedName>
</protein>
<feature type="domain" description="Myb-like DNA-binding" evidence="2">
    <location>
        <begin position="60"/>
        <end position="104"/>
    </location>
</feature>
<dbReference type="EMBL" id="KV748663">
    <property type="protein sequence ID" value="OCL13851.1"/>
    <property type="molecule type" value="Genomic_DNA"/>
</dbReference>
<dbReference type="InterPro" id="IPR054505">
    <property type="entry name" value="Myb_DNA-bind_8"/>
</dbReference>
<dbReference type="OrthoDB" id="3944408at2759"/>
<feature type="compositionally biased region" description="Basic residues" evidence="1">
    <location>
        <begin position="186"/>
        <end position="200"/>
    </location>
</feature>
<feature type="compositionally biased region" description="Low complexity" evidence="1">
    <location>
        <begin position="103"/>
        <end position="112"/>
    </location>
</feature>
<feature type="domain" description="Myb-like DNA-binding" evidence="2">
    <location>
        <begin position="5"/>
        <end position="51"/>
    </location>
</feature>
<proteinExistence type="predicted"/>
<feature type="region of interest" description="Disordered" evidence="1">
    <location>
        <begin position="102"/>
        <end position="245"/>
    </location>
</feature>
<evidence type="ECO:0000313" key="3">
    <source>
        <dbReference type="EMBL" id="OCL13851.1"/>
    </source>
</evidence>
<dbReference type="Proteomes" id="UP000250140">
    <property type="component" value="Unassembled WGS sequence"/>
</dbReference>
<name>A0A8E2FBC0_9PEZI</name>
<keyword evidence="4" id="KW-1185">Reference proteome</keyword>
<gene>
    <name evidence="3" type="ORF">AOQ84DRAFT_436058</name>
</gene>
<organism evidence="3 4">
    <name type="scientific">Glonium stellatum</name>
    <dbReference type="NCBI Taxonomy" id="574774"/>
    <lineage>
        <taxon>Eukaryota</taxon>
        <taxon>Fungi</taxon>
        <taxon>Dikarya</taxon>
        <taxon>Ascomycota</taxon>
        <taxon>Pezizomycotina</taxon>
        <taxon>Dothideomycetes</taxon>
        <taxon>Pleosporomycetidae</taxon>
        <taxon>Gloniales</taxon>
        <taxon>Gloniaceae</taxon>
        <taxon>Glonium</taxon>
    </lineage>
</organism>
<evidence type="ECO:0000256" key="1">
    <source>
        <dbReference type="SAM" id="MobiDB-lite"/>
    </source>
</evidence>
<dbReference type="Pfam" id="PF22980">
    <property type="entry name" value="Myb_DNA-bind_8"/>
    <property type="match status" value="2"/>
</dbReference>
<sequence length="280" mass="29245">MPTDAENIKFLWMVLNAGGTPQIDFGPISAALGLKAGAVSKRWSRLKQAMEAGKPPGPSAHQFLWLCVKNTEPLQAPDWKVIGPACNTTPGAASKRFSRLKQAMAAGAPAPGVGSGDADEPTTPKRKRVAKNVAKGTVEIDAVDENDASGLGGETSGHDGDVDVPKPAVKRTKTAAKDKAIPKPKATPKPKPALKPKLPKSSKTSKGSAVEKGVNEDIVVSQEVPGDQESVTGLKASSDRGWTTAPEIGDYDVFAGYGGYSGYHHMVGNAGEERVTDDIV</sequence>
<evidence type="ECO:0000259" key="2">
    <source>
        <dbReference type="Pfam" id="PF22980"/>
    </source>
</evidence>